<feature type="domain" description="Superoxide dismutase copper/zinc binding" evidence="3">
    <location>
        <begin position="14"/>
        <end position="100"/>
    </location>
</feature>
<dbReference type="GO" id="GO:0046872">
    <property type="term" value="F:metal ion binding"/>
    <property type="evidence" value="ECO:0007669"/>
    <property type="project" value="InterPro"/>
</dbReference>
<gene>
    <name evidence="4" type="primary">sodC_2</name>
    <name evidence="4" type="ORF">LAUMK42_01078</name>
</gene>
<feature type="region of interest" description="Disordered" evidence="2">
    <location>
        <begin position="54"/>
        <end position="120"/>
    </location>
</feature>
<evidence type="ECO:0000256" key="2">
    <source>
        <dbReference type="SAM" id="MobiDB-lite"/>
    </source>
</evidence>
<dbReference type="Pfam" id="PF00080">
    <property type="entry name" value="Sod_Cu"/>
    <property type="match status" value="1"/>
</dbReference>
<accession>A0AB38UP61</accession>
<dbReference type="InterPro" id="IPR036423">
    <property type="entry name" value="SOD-like_Cu/Zn_dom_sf"/>
</dbReference>
<dbReference type="Proteomes" id="UP000279331">
    <property type="component" value="Unassembled WGS sequence"/>
</dbReference>
<organism evidence="4 5">
    <name type="scientific">Mycobacterium persicum</name>
    <dbReference type="NCBI Taxonomy" id="1487726"/>
    <lineage>
        <taxon>Bacteria</taxon>
        <taxon>Bacillati</taxon>
        <taxon>Actinomycetota</taxon>
        <taxon>Actinomycetes</taxon>
        <taxon>Mycobacteriales</taxon>
        <taxon>Mycobacteriaceae</taxon>
        <taxon>Mycobacterium</taxon>
    </lineage>
</organism>
<dbReference type="EMBL" id="UPHL01000026">
    <property type="protein sequence ID" value="VAZ82271.1"/>
    <property type="molecule type" value="Genomic_DNA"/>
</dbReference>
<name>A0AB38UP61_9MYCO</name>
<dbReference type="SUPFAM" id="SSF49329">
    <property type="entry name" value="Cu,Zn superoxide dismutase-like"/>
    <property type="match status" value="1"/>
</dbReference>
<dbReference type="EC" id="1.15.1.1" evidence="4"/>
<reference evidence="4 5" key="1">
    <citation type="submission" date="2018-09" db="EMBL/GenBank/DDBJ databases">
        <authorList>
            <person name="Tagini F."/>
        </authorList>
    </citation>
    <scope>NUCLEOTIDE SEQUENCE [LARGE SCALE GENOMIC DNA]</scope>
    <source>
        <strain evidence="4 5">MK42</strain>
    </source>
</reference>
<dbReference type="AlphaFoldDB" id="A0AB38UP61"/>
<sequence length="120" mass="12282">MTSQLKSADGTPVGNATFDFANGFVTMTVETVPNQILTPGFHGLHIHSVGKCEANSVAPTGGASGDFNSAGSHHQAPGHTGHPASGDLTSLEVRSAGAANSSPPRTHLPRRTCETARAPR</sequence>
<evidence type="ECO:0000313" key="4">
    <source>
        <dbReference type="EMBL" id="VAZ82271.1"/>
    </source>
</evidence>
<dbReference type="GO" id="GO:0004784">
    <property type="term" value="F:superoxide dismutase activity"/>
    <property type="evidence" value="ECO:0007669"/>
    <property type="project" value="UniProtKB-EC"/>
</dbReference>
<comment type="caution">
    <text evidence="4">The sequence shown here is derived from an EMBL/GenBank/DDBJ whole genome shotgun (WGS) entry which is preliminary data.</text>
</comment>
<dbReference type="InterPro" id="IPR001424">
    <property type="entry name" value="SOD_Cu_Zn_dom"/>
</dbReference>
<dbReference type="Gene3D" id="2.60.40.200">
    <property type="entry name" value="Superoxide dismutase, copper/zinc binding domain"/>
    <property type="match status" value="1"/>
</dbReference>
<comment type="similarity">
    <text evidence="1">Belongs to the Cu-Zn superoxide dismutase family.</text>
</comment>
<evidence type="ECO:0000256" key="1">
    <source>
        <dbReference type="ARBA" id="ARBA00010457"/>
    </source>
</evidence>
<proteinExistence type="inferred from homology"/>
<keyword evidence="4" id="KW-0560">Oxidoreductase</keyword>
<protein>
    <submittedName>
        <fullName evidence="4">Superoxide dismutase [Cu-Zn]</fullName>
        <ecNumber evidence="4">1.15.1.1</ecNumber>
    </submittedName>
</protein>
<evidence type="ECO:0000313" key="5">
    <source>
        <dbReference type="Proteomes" id="UP000279331"/>
    </source>
</evidence>
<evidence type="ECO:0000259" key="3">
    <source>
        <dbReference type="Pfam" id="PF00080"/>
    </source>
</evidence>